<reference evidence="4" key="1">
    <citation type="submission" date="2024-06" db="EMBL/GenBank/DDBJ databases">
        <title>Multi-omics analyses provide insights into the biosynthesis of the anticancer antibiotic pleurotin in Hohenbuehelia grisea.</title>
        <authorList>
            <person name="Weaver J.A."/>
            <person name="Alberti F."/>
        </authorList>
    </citation>
    <scope>NUCLEOTIDE SEQUENCE [LARGE SCALE GENOMIC DNA]</scope>
    <source>
        <strain evidence="4">T-177</strain>
    </source>
</reference>
<dbReference type="Proteomes" id="UP001556367">
    <property type="component" value="Unassembled WGS sequence"/>
</dbReference>
<sequence length="570" mass="59860">MAARASASHLVKRQFQSDAVCDSSFSWAANSKQQTPCIAAAYVNGACGTNTYKVVKLLDNNRYDAPNATTANACTCSWASYNLLSACTACQNQPNSIPTWDAWIYECSNHVSDSTYFPQAITLPGGTSIPYYAGTNPKSWTNHQFDVNQAKALAAQGKGDLNPNTEEKKSKTPIGPIVGGVVGGLAVIGLAIGIALYLRKRRRNSPVQPYMQQSTTTYISAPSTIASPPPPEFLHSRSMSEISHKSLSYATSSAAMTLSPTSPPSLIMTHLSPAPTQYAQSISAFGGSLHGHSSSIGHTGSMHGHTSSIYGHSLFNSSPTSPTAPPLPLPGQQQSQGSSDLLSPENIIEPFRLEAPPPSHVRQASRSTEKGGFFDHIVYDSPSRPPGISSSEGSSSSDPTTPPRRRLNPPAYTPTDPASPMSAAQPLGSISAGVTPPPSDSAGPSSSLTPSAWSNRVDQKIRRWKSAASTQSHEGGDAPRGSNPAADLTRSLSVGSSLPPGGTPDLSIGQDGVHLGPPSNLSRAPSLSTIDDVLDDMGFGMRRQDSYGGHTVATGYSRDLSDDPPPAFPH</sequence>
<feature type="compositionally biased region" description="Low complexity" evidence="1">
    <location>
        <begin position="491"/>
        <end position="500"/>
    </location>
</feature>
<protein>
    <submittedName>
        <fullName evidence="3">Uncharacterized protein</fullName>
    </submittedName>
</protein>
<organism evidence="3 4">
    <name type="scientific">Hohenbuehelia grisea</name>
    <dbReference type="NCBI Taxonomy" id="104357"/>
    <lineage>
        <taxon>Eukaryota</taxon>
        <taxon>Fungi</taxon>
        <taxon>Dikarya</taxon>
        <taxon>Basidiomycota</taxon>
        <taxon>Agaricomycotina</taxon>
        <taxon>Agaricomycetes</taxon>
        <taxon>Agaricomycetidae</taxon>
        <taxon>Agaricales</taxon>
        <taxon>Pleurotineae</taxon>
        <taxon>Pleurotaceae</taxon>
        <taxon>Hohenbuehelia</taxon>
    </lineage>
</organism>
<dbReference type="EMBL" id="JASNQZ010000017">
    <property type="protein sequence ID" value="KAL0945580.1"/>
    <property type="molecule type" value="Genomic_DNA"/>
</dbReference>
<feature type="region of interest" description="Disordered" evidence="1">
    <location>
        <begin position="542"/>
        <end position="570"/>
    </location>
</feature>
<evidence type="ECO:0000313" key="3">
    <source>
        <dbReference type="EMBL" id="KAL0945580.1"/>
    </source>
</evidence>
<evidence type="ECO:0000256" key="2">
    <source>
        <dbReference type="SAM" id="Phobius"/>
    </source>
</evidence>
<keyword evidence="2" id="KW-0812">Transmembrane</keyword>
<evidence type="ECO:0000313" key="4">
    <source>
        <dbReference type="Proteomes" id="UP001556367"/>
    </source>
</evidence>
<evidence type="ECO:0000256" key="1">
    <source>
        <dbReference type="SAM" id="MobiDB-lite"/>
    </source>
</evidence>
<name>A0ABR3IQJ9_9AGAR</name>
<keyword evidence="2" id="KW-1133">Transmembrane helix</keyword>
<feature type="compositionally biased region" description="Low complexity" evidence="1">
    <location>
        <begin position="330"/>
        <end position="344"/>
    </location>
</feature>
<keyword evidence="4" id="KW-1185">Reference proteome</keyword>
<feature type="compositionally biased region" description="Low complexity" evidence="1">
    <location>
        <begin position="380"/>
        <end position="399"/>
    </location>
</feature>
<accession>A0ABR3IQJ9</accession>
<feature type="compositionally biased region" description="Low complexity" evidence="1">
    <location>
        <begin position="291"/>
        <end position="309"/>
    </location>
</feature>
<comment type="caution">
    <text evidence="3">The sequence shown here is derived from an EMBL/GenBank/DDBJ whole genome shotgun (WGS) entry which is preliminary data.</text>
</comment>
<feature type="region of interest" description="Disordered" evidence="1">
    <location>
        <begin position="291"/>
        <end position="527"/>
    </location>
</feature>
<feature type="compositionally biased region" description="Low complexity" evidence="1">
    <location>
        <begin position="440"/>
        <end position="451"/>
    </location>
</feature>
<gene>
    <name evidence="3" type="ORF">HGRIS_014740</name>
</gene>
<feature type="transmembrane region" description="Helical" evidence="2">
    <location>
        <begin position="177"/>
        <end position="198"/>
    </location>
</feature>
<keyword evidence="2" id="KW-0472">Membrane</keyword>
<proteinExistence type="predicted"/>